<name>A0A6J6G4I2_9ZZZZ</name>
<reference evidence="1" key="1">
    <citation type="submission" date="2020-05" db="EMBL/GenBank/DDBJ databases">
        <authorList>
            <person name="Chiriac C."/>
            <person name="Salcher M."/>
            <person name="Ghai R."/>
            <person name="Kavagutti S V."/>
        </authorList>
    </citation>
    <scope>NUCLEOTIDE SEQUENCE</scope>
</reference>
<dbReference type="AlphaFoldDB" id="A0A6J6G4I2"/>
<evidence type="ECO:0000313" key="1">
    <source>
        <dbReference type="EMBL" id="CAB4594084.1"/>
    </source>
</evidence>
<gene>
    <name evidence="1" type="ORF">UFOPK1722_01786</name>
</gene>
<proteinExistence type="predicted"/>
<accession>A0A6J6G4I2</accession>
<organism evidence="1">
    <name type="scientific">freshwater metagenome</name>
    <dbReference type="NCBI Taxonomy" id="449393"/>
    <lineage>
        <taxon>unclassified sequences</taxon>
        <taxon>metagenomes</taxon>
        <taxon>ecological metagenomes</taxon>
    </lineage>
</organism>
<dbReference type="EMBL" id="CAEZTS010000212">
    <property type="protein sequence ID" value="CAB4594084.1"/>
    <property type="molecule type" value="Genomic_DNA"/>
</dbReference>
<sequence length="451" mass="50222">MTGRHMAMPEWLERDDLPARPWVVEEGEARRGEAFTNLVTHRMRVPLGSDETSRCIRAHELMHAKVSPVEVVVPESYSYIDRDTVVVAEEFRVNMLTGVAGFPVMTHLADGSERRTGERMAESFDWNGLVHMVGATSGTKSFNDLLAGVRKVRPEWVRPMRKLNLAIKRHWRGATDNDTNLDFVASTTMVDGVPEGWHFTLEVARILHRALRSTAELDENDVPDLSSIEDPATLVESRWGRLIELPLDRTRRVDGRIGRRKRASITGRNPRHLDRLLTDPDRRIFERRDRGNGGVVLVDQSGSMRLTDDDLWKIIEAAPGCVIIGYSHAPGTDDKPNIWVIAERGHVAERVPAGNLGNGVDGPALRFALKRRRSGEPLVWVCDGAVTDELDRFDDRLVDECATLVAVNGIHQVPDVTHAVAALARAGRGEPLRAAAIGAISSSDAWRSRLP</sequence>
<protein>
    <submittedName>
        <fullName evidence="1">Unannotated protein</fullName>
    </submittedName>
</protein>